<evidence type="ECO:0000313" key="2">
    <source>
        <dbReference type="EMBL" id="MZL69652.1"/>
    </source>
</evidence>
<gene>
    <name evidence="2" type="ORF">GT747_07775</name>
</gene>
<proteinExistence type="predicted"/>
<keyword evidence="3" id="KW-1185">Reference proteome</keyword>
<keyword evidence="1" id="KW-0472">Membrane</keyword>
<protein>
    <submittedName>
        <fullName evidence="2">Uncharacterized protein</fullName>
    </submittedName>
</protein>
<reference evidence="2 3" key="1">
    <citation type="journal article" date="2019" name="Nat. Med.">
        <title>A library of human gut bacterial isolates paired with longitudinal multiomics data enables mechanistic microbiome research.</title>
        <authorList>
            <person name="Poyet M."/>
            <person name="Groussin M."/>
            <person name="Gibbons S.M."/>
            <person name="Avila-Pacheco J."/>
            <person name="Jiang X."/>
            <person name="Kearney S.M."/>
            <person name="Perrotta A.R."/>
            <person name="Berdy B."/>
            <person name="Zhao S."/>
            <person name="Lieberman T.D."/>
            <person name="Swanson P.K."/>
            <person name="Smith M."/>
            <person name="Roesemann S."/>
            <person name="Alexander J.E."/>
            <person name="Rich S.A."/>
            <person name="Livny J."/>
            <person name="Vlamakis H."/>
            <person name="Clish C."/>
            <person name="Bullock K."/>
            <person name="Deik A."/>
            <person name="Scott J."/>
            <person name="Pierce K.A."/>
            <person name="Xavier R.J."/>
            <person name="Alm E.J."/>
        </authorList>
    </citation>
    <scope>NUCLEOTIDE SEQUENCE [LARGE SCALE GENOMIC DNA]</scope>
    <source>
        <strain evidence="2 3">BIOML-A2</strain>
    </source>
</reference>
<dbReference type="Proteomes" id="UP000474718">
    <property type="component" value="Unassembled WGS sequence"/>
</dbReference>
<keyword evidence="1" id="KW-0812">Transmembrane</keyword>
<name>A0ABW9WX51_9FIRM</name>
<keyword evidence="1" id="KW-1133">Transmembrane helix</keyword>
<evidence type="ECO:0000256" key="1">
    <source>
        <dbReference type="SAM" id="Phobius"/>
    </source>
</evidence>
<evidence type="ECO:0000313" key="3">
    <source>
        <dbReference type="Proteomes" id="UP000474718"/>
    </source>
</evidence>
<comment type="caution">
    <text evidence="2">The sequence shown here is derived from an EMBL/GenBank/DDBJ whole genome shotgun (WGS) entry which is preliminary data.</text>
</comment>
<organism evidence="2 3">
    <name type="scientific">Bittarella massiliensis</name>
    <name type="common">ex Durand et al. 2017</name>
    <dbReference type="NCBI Taxonomy" id="1720313"/>
    <lineage>
        <taxon>Bacteria</taxon>
        <taxon>Bacillati</taxon>
        <taxon>Bacillota</taxon>
        <taxon>Clostridia</taxon>
        <taxon>Eubacteriales</taxon>
        <taxon>Oscillospiraceae</taxon>
        <taxon>Bittarella (ex Durand et al. 2017)</taxon>
    </lineage>
</organism>
<dbReference type="RefSeq" id="WP_143161643.1">
    <property type="nucleotide sequence ID" value="NZ_FQVY01000003.1"/>
</dbReference>
<dbReference type="EMBL" id="WWVX01000005">
    <property type="protein sequence ID" value="MZL69652.1"/>
    <property type="molecule type" value="Genomic_DNA"/>
</dbReference>
<feature type="transmembrane region" description="Helical" evidence="1">
    <location>
        <begin position="36"/>
        <end position="57"/>
    </location>
</feature>
<sequence length="62" mass="6227">MKKGERVMALAAVAAGLCCLIGGSLLASPGSFAKGFWEGAGGTLAIAGAAALVWQFFRARAK</sequence>
<accession>A0ABW9WX51</accession>